<accession>A0A978VRY9</accession>
<feature type="region of interest" description="Disordered" evidence="1">
    <location>
        <begin position="23"/>
        <end position="99"/>
    </location>
</feature>
<dbReference type="EMBL" id="JAEACU010000003">
    <property type="protein sequence ID" value="KAH7538314.1"/>
    <property type="molecule type" value="Genomic_DNA"/>
</dbReference>
<feature type="compositionally biased region" description="Low complexity" evidence="1">
    <location>
        <begin position="53"/>
        <end position="75"/>
    </location>
</feature>
<dbReference type="AlphaFoldDB" id="A0A978VRY9"/>
<evidence type="ECO:0000313" key="3">
    <source>
        <dbReference type="Proteomes" id="UP000813462"/>
    </source>
</evidence>
<evidence type="ECO:0000313" key="2">
    <source>
        <dbReference type="EMBL" id="KAH7538314.1"/>
    </source>
</evidence>
<feature type="compositionally biased region" description="Basic and acidic residues" evidence="1">
    <location>
        <begin position="43"/>
        <end position="52"/>
    </location>
</feature>
<organism evidence="2 3">
    <name type="scientific">Ziziphus jujuba var. spinosa</name>
    <dbReference type="NCBI Taxonomy" id="714518"/>
    <lineage>
        <taxon>Eukaryota</taxon>
        <taxon>Viridiplantae</taxon>
        <taxon>Streptophyta</taxon>
        <taxon>Embryophyta</taxon>
        <taxon>Tracheophyta</taxon>
        <taxon>Spermatophyta</taxon>
        <taxon>Magnoliopsida</taxon>
        <taxon>eudicotyledons</taxon>
        <taxon>Gunneridae</taxon>
        <taxon>Pentapetalae</taxon>
        <taxon>rosids</taxon>
        <taxon>fabids</taxon>
        <taxon>Rosales</taxon>
        <taxon>Rhamnaceae</taxon>
        <taxon>Paliureae</taxon>
        <taxon>Ziziphus</taxon>
    </lineage>
</organism>
<protein>
    <submittedName>
        <fullName evidence="2">Uncharacterized protein</fullName>
    </submittedName>
</protein>
<proteinExistence type="predicted"/>
<dbReference type="PANTHER" id="PTHR33641:SF16">
    <property type="entry name" value="AVR9_CF-9 RAPIDLY ELICITED PROTEIN"/>
    <property type="match status" value="1"/>
</dbReference>
<comment type="caution">
    <text evidence="2">The sequence shown here is derived from an EMBL/GenBank/DDBJ whole genome shotgun (WGS) entry which is preliminary data.</text>
</comment>
<dbReference type="Proteomes" id="UP000813462">
    <property type="component" value="Unassembled WGS sequence"/>
</dbReference>
<gene>
    <name evidence="2" type="ORF">FEM48_Zijuj03G0186500</name>
</gene>
<feature type="compositionally biased region" description="Low complexity" evidence="1">
    <location>
        <begin position="33"/>
        <end position="42"/>
    </location>
</feature>
<reference evidence="2" key="1">
    <citation type="journal article" date="2021" name="Front. Plant Sci.">
        <title>Chromosome-Scale Genome Assembly for Chinese Sour Jujube and Insights Into Its Genome Evolution and Domestication Signature.</title>
        <authorList>
            <person name="Shen L.-Y."/>
            <person name="Luo H."/>
            <person name="Wang X.-L."/>
            <person name="Wang X.-M."/>
            <person name="Qiu X.-J."/>
            <person name="Liu H."/>
            <person name="Zhou S.-S."/>
            <person name="Jia K.-H."/>
            <person name="Nie S."/>
            <person name="Bao Y.-T."/>
            <person name="Zhang R.-G."/>
            <person name="Yun Q.-Z."/>
            <person name="Chai Y.-H."/>
            <person name="Lu J.-Y."/>
            <person name="Li Y."/>
            <person name="Zhao S.-W."/>
            <person name="Mao J.-F."/>
            <person name="Jia S.-G."/>
            <person name="Mao Y.-M."/>
        </authorList>
    </citation>
    <scope>NUCLEOTIDE SEQUENCE</scope>
    <source>
        <strain evidence="2">AT0</strain>
        <tissue evidence="2">Leaf</tissue>
    </source>
</reference>
<feature type="compositionally biased region" description="Basic and acidic residues" evidence="1">
    <location>
        <begin position="83"/>
        <end position="93"/>
    </location>
</feature>
<dbReference type="PANTHER" id="PTHR33641">
    <property type="entry name" value="OS06G0133500 PROTEIN"/>
    <property type="match status" value="1"/>
</dbReference>
<name>A0A978VRY9_ZIZJJ</name>
<sequence length="137" mass="14824">MMSLFSSFEALCGESYGYNFKFTSEVPNPKADSSSVSSSVVRSVEKDGKDNSKSNTSNSDHNRNSSSPSPPSHVSQVQKQRRPRNDSKSKELGGHGIQSSIQKIVGKAVVMEVKAPQMPKLAPQFDGLDCFETLVGP</sequence>
<evidence type="ECO:0000256" key="1">
    <source>
        <dbReference type="SAM" id="MobiDB-lite"/>
    </source>
</evidence>